<keyword evidence="2" id="KW-1185">Reference proteome</keyword>
<reference evidence="1 2" key="1">
    <citation type="submission" date="2022-05" db="EMBL/GenBank/DDBJ databases">
        <authorList>
            <consortium name="Genoscope - CEA"/>
            <person name="William W."/>
        </authorList>
    </citation>
    <scope>NUCLEOTIDE SEQUENCE [LARGE SCALE GENOMIC DNA]</scope>
</reference>
<gene>
    <name evidence="1" type="ORF">PEVE_00030181</name>
</gene>
<dbReference type="EMBL" id="CALNXI010000426">
    <property type="protein sequence ID" value="CAH3026897.1"/>
    <property type="molecule type" value="Genomic_DNA"/>
</dbReference>
<name>A0ABN8MBL5_9CNID</name>
<dbReference type="Proteomes" id="UP001159427">
    <property type="component" value="Unassembled WGS sequence"/>
</dbReference>
<proteinExistence type="predicted"/>
<protein>
    <submittedName>
        <fullName evidence="1">Uncharacterized protein</fullName>
    </submittedName>
</protein>
<comment type="caution">
    <text evidence="1">The sequence shown here is derived from an EMBL/GenBank/DDBJ whole genome shotgun (WGS) entry which is preliminary data.</text>
</comment>
<sequence>MDSIYSGDLQVNDENVFEVLVAADHLQVTSATERELQTEERREHLQSWAGLPQLGGEDNGQGWNRKGGDVCSVHLLDSGVTNICLCGLPLTRGGVGIWLCWYRWLAKSVGVFAKFFANFRLQLLRTKKVSSSLFYQGVDNQPYVHLLTFLYICTPFSHTSKFALEKAKPRSMKPVRTNPYYYIKRTPDLKKLAVSMAKLSEATACFCAVYVGNDIYAAAKRENDFVNYRYHIVKKHMGDTPIFCWISQSNQLFLQCRRPLIRDIPISDALQISYSYESVAMCR</sequence>
<evidence type="ECO:0000313" key="2">
    <source>
        <dbReference type="Proteomes" id="UP001159427"/>
    </source>
</evidence>
<organism evidence="1 2">
    <name type="scientific">Porites evermanni</name>
    <dbReference type="NCBI Taxonomy" id="104178"/>
    <lineage>
        <taxon>Eukaryota</taxon>
        <taxon>Metazoa</taxon>
        <taxon>Cnidaria</taxon>
        <taxon>Anthozoa</taxon>
        <taxon>Hexacorallia</taxon>
        <taxon>Scleractinia</taxon>
        <taxon>Fungiina</taxon>
        <taxon>Poritidae</taxon>
        <taxon>Porites</taxon>
    </lineage>
</organism>
<accession>A0ABN8MBL5</accession>
<evidence type="ECO:0000313" key="1">
    <source>
        <dbReference type="EMBL" id="CAH3026897.1"/>
    </source>
</evidence>